<reference evidence="2 3" key="1">
    <citation type="journal article" date="2015" name="Genome Biol.">
        <title>Comparative genomics of Steinernema reveals deeply conserved gene regulatory networks.</title>
        <authorList>
            <person name="Dillman A.R."/>
            <person name="Macchietto M."/>
            <person name="Porter C.F."/>
            <person name="Rogers A."/>
            <person name="Williams B."/>
            <person name="Antoshechkin I."/>
            <person name="Lee M.M."/>
            <person name="Goodwin Z."/>
            <person name="Lu X."/>
            <person name="Lewis E.E."/>
            <person name="Goodrich-Blair H."/>
            <person name="Stock S.P."/>
            <person name="Adams B.J."/>
            <person name="Sternberg P.W."/>
            <person name="Mortazavi A."/>
        </authorList>
    </citation>
    <scope>NUCLEOTIDE SEQUENCE [LARGE SCALE GENOMIC DNA]</scope>
    <source>
        <strain evidence="2 3">ALL</strain>
    </source>
</reference>
<keyword evidence="3" id="KW-1185">Reference proteome</keyword>
<comment type="caution">
    <text evidence="2">The sequence shown here is derived from an EMBL/GenBank/DDBJ whole genome shotgun (WGS) entry which is preliminary data.</text>
</comment>
<feature type="region of interest" description="Disordered" evidence="1">
    <location>
        <begin position="75"/>
        <end position="123"/>
    </location>
</feature>
<feature type="compositionally biased region" description="Polar residues" evidence="1">
    <location>
        <begin position="109"/>
        <end position="123"/>
    </location>
</feature>
<dbReference type="EMBL" id="AZBU02000007">
    <property type="protein sequence ID" value="TKR70068.1"/>
    <property type="molecule type" value="Genomic_DNA"/>
</dbReference>
<name>A0A4U5MKV4_STECR</name>
<dbReference type="Proteomes" id="UP000298663">
    <property type="component" value="Unassembled WGS sequence"/>
</dbReference>
<protein>
    <submittedName>
        <fullName evidence="2">Uncharacterized protein</fullName>
    </submittedName>
</protein>
<evidence type="ECO:0000313" key="3">
    <source>
        <dbReference type="Proteomes" id="UP000298663"/>
    </source>
</evidence>
<reference evidence="2 3" key="2">
    <citation type="journal article" date="2019" name="G3 (Bethesda)">
        <title>Hybrid Assembly of the Genome of the Entomopathogenic Nematode Steinernema carpocapsae Identifies the X-Chromosome.</title>
        <authorList>
            <person name="Serra L."/>
            <person name="Macchietto M."/>
            <person name="Macias-Munoz A."/>
            <person name="McGill C.J."/>
            <person name="Rodriguez I.M."/>
            <person name="Rodriguez B."/>
            <person name="Murad R."/>
            <person name="Mortazavi A."/>
        </authorList>
    </citation>
    <scope>NUCLEOTIDE SEQUENCE [LARGE SCALE GENOMIC DNA]</scope>
    <source>
        <strain evidence="2 3">ALL</strain>
    </source>
</reference>
<accession>A0A4U5MKV4</accession>
<gene>
    <name evidence="2" type="ORF">L596_022136</name>
</gene>
<proteinExistence type="predicted"/>
<feature type="compositionally biased region" description="Basic and acidic residues" evidence="1">
    <location>
        <begin position="28"/>
        <end position="38"/>
    </location>
</feature>
<sequence>MPANRIFPHTPDIPPPQKGKNGLVTRQKRSDRSRTRKIRVDDCILWRSGEAVEKDVMLSDRERTLICQPTGSFIRRSSSHRKTKNGLVTKRNRTDKESSVSRHNALKLKTSTKQTESGNSRNG</sequence>
<dbReference type="AlphaFoldDB" id="A0A4U5MKV4"/>
<organism evidence="2 3">
    <name type="scientific">Steinernema carpocapsae</name>
    <name type="common">Entomopathogenic nematode</name>
    <dbReference type="NCBI Taxonomy" id="34508"/>
    <lineage>
        <taxon>Eukaryota</taxon>
        <taxon>Metazoa</taxon>
        <taxon>Ecdysozoa</taxon>
        <taxon>Nematoda</taxon>
        <taxon>Chromadorea</taxon>
        <taxon>Rhabditida</taxon>
        <taxon>Tylenchina</taxon>
        <taxon>Panagrolaimomorpha</taxon>
        <taxon>Strongyloidoidea</taxon>
        <taxon>Steinernematidae</taxon>
        <taxon>Steinernema</taxon>
    </lineage>
</organism>
<evidence type="ECO:0000256" key="1">
    <source>
        <dbReference type="SAM" id="MobiDB-lite"/>
    </source>
</evidence>
<feature type="region of interest" description="Disordered" evidence="1">
    <location>
        <begin position="1"/>
        <end position="38"/>
    </location>
</feature>
<evidence type="ECO:0000313" key="2">
    <source>
        <dbReference type="EMBL" id="TKR70068.1"/>
    </source>
</evidence>